<protein>
    <submittedName>
        <fullName evidence="9">Dyp-type peroxidase</fullName>
    </submittedName>
</protein>
<keyword evidence="4" id="KW-0560">Oxidoreductase</keyword>
<keyword evidence="3" id="KW-0479">Metal-binding</keyword>
<evidence type="ECO:0000256" key="4">
    <source>
        <dbReference type="ARBA" id="ARBA00023002"/>
    </source>
</evidence>
<keyword evidence="5" id="KW-0408">Iron</keyword>
<dbReference type="GO" id="GO:0005829">
    <property type="term" value="C:cytosol"/>
    <property type="evidence" value="ECO:0007669"/>
    <property type="project" value="TreeGrafter"/>
</dbReference>
<dbReference type="OrthoDB" id="76259at2759"/>
<organism evidence="9 10">
    <name type="scientific">Meira miltonrushii</name>
    <dbReference type="NCBI Taxonomy" id="1280837"/>
    <lineage>
        <taxon>Eukaryota</taxon>
        <taxon>Fungi</taxon>
        <taxon>Dikarya</taxon>
        <taxon>Basidiomycota</taxon>
        <taxon>Ustilaginomycotina</taxon>
        <taxon>Exobasidiomycetes</taxon>
        <taxon>Exobasidiales</taxon>
        <taxon>Brachybasidiaceae</taxon>
        <taxon>Meira</taxon>
    </lineage>
</organism>
<dbReference type="EMBL" id="KZ819607">
    <property type="protein sequence ID" value="PWN31555.1"/>
    <property type="molecule type" value="Genomic_DNA"/>
</dbReference>
<dbReference type="SUPFAM" id="SSF54909">
    <property type="entry name" value="Dimeric alpha+beta barrel"/>
    <property type="match status" value="1"/>
</dbReference>
<dbReference type="AlphaFoldDB" id="A0A316V7X6"/>
<evidence type="ECO:0000259" key="7">
    <source>
        <dbReference type="Pfam" id="PF04261"/>
    </source>
</evidence>
<accession>A0A316V7X6</accession>
<keyword evidence="2 9" id="KW-0575">Peroxidase</keyword>
<dbReference type="InParanoid" id="A0A316V7X6"/>
<dbReference type="PANTHER" id="PTHR30521:SF0">
    <property type="entry name" value="DYP-TYPE PEROXIDASE FAMILY PROTEIN"/>
    <property type="match status" value="1"/>
</dbReference>
<feature type="domain" description="Dyp-type peroxidase N-terminal" evidence="7">
    <location>
        <begin position="7"/>
        <end position="139"/>
    </location>
</feature>
<evidence type="ECO:0000313" key="9">
    <source>
        <dbReference type="EMBL" id="PWN31555.1"/>
    </source>
</evidence>
<dbReference type="InterPro" id="IPR006314">
    <property type="entry name" value="Dyp_peroxidase"/>
</dbReference>
<evidence type="ECO:0000259" key="8">
    <source>
        <dbReference type="Pfam" id="PF20628"/>
    </source>
</evidence>
<dbReference type="PROSITE" id="PS51404">
    <property type="entry name" value="DYP_PEROXIDASE"/>
    <property type="match status" value="1"/>
</dbReference>
<dbReference type="GO" id="GO:0046872">
    <property type="term" value="F:metal ion binding"/>
    <property type="evidence" value="ECO:0007669"/>
    <property type="project" value="UniProtKB-KW"/>
</dbReference>
<dbReference type="GeneID" id="37022982"/>
<gene>
    <name evidence="9" type="ORF">FA14DRAFT_182357</name>
</gene>
<name>A0A316V7X6_9BASI</name>
<evidence type="ECO:0000313" key="10">
    <source>
        <dbReference type="Proteomes" id="UP000245771"/>
    </source>
</evidence>
<dbReference type="Proteomes" id="UP000245771">
    <property type="component" value="Unassembled WGS sequence"/>
</dbReference>
<dbReference type="GO" id="GO:0020037">
    <property type="term" value="F:heme binding"/>
    <property type="evidence" value="ECO:0007669"/>
    <property type="project" value="InterPro"/>
</dbReference>
<dbReference type="InterPro" id="IPR011008">
    <property type="entry name" value="Dimeric_a/b-barrel"/>
</dbReference>
<comment type="cofactor">
    <cofactor evidence="1">
        <name>heme b</name>
        <dbReference type="ChEBI" id="CHEBI:60344"/>
    </cofactor>
</comment>
<comment type="similarity">
    <text evidence="6">Belongs to the DyP-type peroxidase family.</text>
</comment>
<dbReference type="RefSeq" id="XP_025351857.1">
    <property type="nucleotide sequence ID" value="XM_025501201.1"/>
</dbReference>
<proteinExistence type="inferred from homology"/>
<evidence type="ECO:0000256" key="6">
    <source>
        <dbReference type="ARBA" id="ARBA00025737"/>
    </source>
</evidence>
<evidence type="ECO:0000256" key="1">
    <source>
        <dbReference type="ARBA" id="ARBA00001970"/>
    </source>
</evidence>
<feature type="domain" description="Dyp-type peroxidase C-terminal" evidence="8">
    <location>
        <begin position="142"/>
        <end position="310"/>
    </location>
</feature>
<keyword evidence="10" id="KW-1185">Reference proteome</keyword>
<dbReference type="STRING" id="1280837.A0A316V7X6"/>
<dbReference type="Pfam" id="PF04261">
    <property type="entry name" value="Dyp_perox_N"/>
    <property type="match status" value="1"/>
</dbReference>
<evidence type="ECO:0000256" key="2">
    <source>
        <dbReference type="ARBA" id="ARBA00022559"/>
    </source>
</evidence>
<evidence type="ECO:0000256" key="5">
    <source>
        <dbReference type="ARBA" id="ARBA00023004"/>
    </source>
</evidence>
<reference evidence="9 10" key="1">
    <citation type="journal article" date="2018" name="Mol. Biol. Evol.">
        <title>Broad Genomic Sampling Reveals a Smut Pathogenic Ancestry of the Fungal Clade Ustilaginomycotina.</title>
        <authorList>
            <person name="Kijpornyongpan T."/>
            <person name="Mondo S.J."/>
            <person name="Barry K."/>
            <person name="Sandor L."/>
            <person name="Lee J."/>
            <person name="Lipzen A."/>
            <person name="Pangilinan J."/>
            <person name="LaButti K."/>
            <person name="Hainaut M."/>
            <person name="Henrissat B."/>
            <person name="Grigoriev I.V."/>
            <person name="Spatafora J.W."/>
            <person name="Aime M.C."/>
        </authorList>
    </citation>
    <scope>NUCLEOTIDE SEQUENCE [LARGE SCALE GENOMIC DNA]</scope>
    <source>
        <strain evidence="9 10">MCA 3882</strain>
    </source>
</reference>
<dbReference type="PANTHER" id="PTHR30521">
    <property type="entry name" value="DEFERROCHELATASE/PEROXIDASE"/>
    <property type="match status" value="1"/>
</dbReference>
<sequence length="318" mass="35697">MNQCKTQNIVAPLTQSATFLVFSIKGEQRESIETIKSTLGSTSDLIKNINIRDNTARFACTVGIGNKAWDCLFGQKGKPKELHAFKEVRGKKHVAVSTPGDLFYHIRSDRRDLCFEFERQLTDMLDDSVKVEDVTVGFRYFDTRDLLGFVDGTANPQDAEALEAAYITPSIDPSESAIGGSYVLIQKYKHDIKSWKTLSTEKQESILGRRKFDNVELEDADEKAQKSHKTLCTISASDGGERAILRDNMPFGSPAENMFGTYFIGYSRELWVMEKMLERMYCGDPDGLHDRTLDYSTPQTGSVFFAPSMDVLDSLGDD</sequence>
<dbReference type="InterPro" id="IPR048327">
    <property type="entry name" value="Dyp_perox_N"/>
</dbReference>
<dbReference type="InterPro" id="IPR048328">
    <property type="entry name" value="Dyp_perox_C"/>
</dbReference>
<dbReference type="GO" id="GO:0004601">
    <property type="term" value="F:peroxidase activity"/>
    <property type="evidence" value="ECO:0007669"/>
    <property type="project" value="UniProtKB-KW"/>
</dbReference>
<evidence type="ECO:0000256" key="3">
    <source>
        <dbReference type="ARBA" id="ARBA00022723"/>
    </source>
</evidence>
<dbReference type="Pfam" id="PF20628">
    <property type="entry name" value="Dyp_perox_C"/>
    <property type="match status" value="1"/>
</dbReference>
<dbReference type="NCBIfam" id="TIGR01413">
    <property type="entry name" value="Dyp_perox_fam"/>
    <property type="match status" value="1"/>
</dbReference>